<dbReference type="VEuPathDB" id="FungiDB:ASPGLDRAFT_1097499"/>
<name>A0A1L9V4U5_ASPGL</name>
<reference evidence="3" key="1">
    <citation type="journal article" date="2017" name="Genome Biol.">
        <title>Comparative genomics reveals high biological diversity and specific adaptations in the industrially and medically important fungal genus Aspergillus.</title>
        <authorList>
            <person name="de Vries R.P."/>
            <person name="Riley R."/>
            <person name="Wiebenga A."/>
            <person name="Aguilar-Osorio G."/>
            <person name="Amillis S."/>
            <person name="Uchima C.A."/>
            <person name="Anderluh G."/>
            <person name="Asadollahi M."/>
            <person name="Askin M."/>
            <person name="Barry K."/>
            <person name="Battaglia E."/>
            <person name="Bayram O."/>
            <person name="Benocci T."/>
            <person name="Braus-Stromeyer S.A."/>
            <person name="Caldana C."/>
            <person name="Canovas D."/>
            <person name="Cerqueira G.C."/>
            <person name="Chen F."/>
            <person name="Chen W."/>
            <person name="Choi C."/>
            <person name="Clum A."/>
            <person name="Dos Santos R.A."/>
            <person name="Damasio A.R."/>
            <person name="Diallinas G."/>
            <person name="Emri T."/>
            <person name="Fekete E."/>
            <person name="Flipphi M."/>
            <person name="Freyberg S."/>
            <person name="Gallo A."/>
            <person name="Gournas C."/>
            <person name="Habgood R."/>
            <person name="Hainaut M."/>
            <person name="Harispe M.L."/>
            <person name="Henrissat B."/>
            <person name="Hilden K.S."/>
            <person name="Hope R."/>
            <person name="Hossain A."/>
            <person name="Karabika E."/>
            <person name="Karaffa L."/>
            <person name="Karanyi Z."/>
            <person name="Krasevec N."/>
            <person name="Kuo A."/>
            <person name="Kusch H."/>
            <person name="LaButti K."/>
            <person name="Lagendijk E.L."/>
            <person name="Lapidus A."/>
            <person name="Levasseur A."/>
            <person name="Lindquist E."/>
            <person name="Lipzen A."/>
            <person name="Logrieco A.F."/>
            <person name="MacCabe A."/>
            <person name="Maekelae M.R."/>
            <person name="Malavazi I."/>
            <person name="Melin P."/>
            <person name="Meyer V."/>
            <person name="Mielnichuk N."/>
            <person name="Miskei M."/>
            <person name="Molnar A.P."/>
            <person name="Mule G."/>
            <person name="Ngan C.Y."/>
            <person name="Orejas M."/>
            <person name="Orosz E."/>
            <person name="Ouedraogo J.P."/>
            <person name="Overkamp K.M."/>
            <person name="Park H.-S."/>
            <person name="Perrone G."/>
            <person name="Piumi F."/>
            <person name="Punt P.J."/>
            <person name="Ram A.F."/>
            <person name="Ramon A."/>
            <person name="Rauscher S."/>
            <person name="Record E."/>
            <person name="Riano-Pachon D.M."/>
            <person name="Robert V."/>
            <person name="Roehrig J."/>
            <person name="Ruller R."/>
            <person name="Salamov A."/>
            <person name="Salih N.S."/>
            <person name="Samson R.A."/>
            <person name="Sandor E."/>
            <person name="Sanguinetti M."/>
            <person name="Schuetze T."/>
            <person name="Sepcic K."/>
            <person name="Shelest E."/>
            <person name="Sherlock G."/>
            <person name="Sophianopoulou V."/>
            <person name="Squina F.M."/>
            <person name="Sun H."/>
            <person name="Susca A."/>
            <person name="Todd R.B."/>
            <person name="Tsang A."/>
            <person name="Unkles S.E."/>
            <person name="van de Wiele N."/>
            <person name="van Rossen-Uffink D."/>
            <person name="Oliveira J.V."/>
            <person name="Vesth T.C."/>
            <person name="Visser J."/>
            <person name="Yu J.-H."/>
            <person name="Zhou M."/>
            <person name="Andersen M.R."/>
            <person name="Archer D.B."/>
            <person name="Baker S.E."/>
            <person name="Benoit I."/>
            <person name="Brakhage A.A."/>
            <person name="Braus G.H."/>
            <person name="Fischer R."/>
            <person name="Frisvad J.C."/>
            <person name="Goldman G.H."/>
            <person name="Houbraken J."/>
            <person name="Oakley B."/>
            <person name="Pocsi I."/>
            <person name="Scazzocchio C."/>
            <person name="Seiboth B."/>
            <person name="vanKuyk P.A."/>
            <person name="Wortman J."/>
            <person name="Dyer P.S."/>
            <person name="Grigoriev I.V."/>
        </authorList>
    </citation>
    <scope>NUCLEOTIDE SEQUENCE [LARGE SCALE GENOMIC DNA]</scope>
    <source>
        <strain evidence="3">CBS 516.65</strain>
    </source>
</reference>
<proteinExistence type="predicted"/>
<feature type="compositionally biased region" description="Polar residues" evidence="1">
    <location>
        <begin position="55"/>
        <end position="68"/>
    </location>
</feature>
<protein>
    <submittedName>
        <fullName evidence="2">Uncharacterized protein</fullName>
    </submittedName>
</protein>
<evidence type="ECO:0000313" key="2">
    <source>
        <dbReference type="EMBL" id="OJJ78852.1"/>
    </source>
</evidence>
<organism evidence="2 3">
    <name type="scientific">Aspergillus glaucus CBS 516.65</name>
    <dbReference type="NCBI Taxonomy" id="1160497"/>
    <lineage>
        <taxon>Eukaryota</taxon>
        <taxon>Fungi</taxon>
        <taxon>Dikarya</taxon>
        <taxon>Ascomycota</taxon>
        <taxon>Pezizomycotina</taxon>
        <taxon>Eurotiomycetes</taxon>
        <taxon>Eurotiomycetidae</taxon>
        <taxon>Eurotiales</taxon>
        <taxon>Aspergillaceae</taxon>
        <taxon>Aspergillus</taxon>
        <taxon>Aspergillus subgen. Aspergillus</taxon>
    </lineage>
</organism>
<feature type="compositionally biased region" description="Pro residues" evidence="1">
    <location>
        <begin position="1"/>
        <end position="12"/>
    </location>
</feature>
<dbReference type="AlphaFoldDB" id="A0A1L9V4U5"/>
<accession>A0A1L9V4U5</accession>
<evidence type="ECO:0000313" key="3">
    <source>
        <dbReference type="Proteomes" id="UP000184300"/>
    </source>
</evidence>
<dbReference type="Proteomes" id="UP000184300">
    <property type="component" value="Unassembled WGS sequence"/>
</dbReference>
<sequence>MHLAFRPPPPRVPKSERSIEADSNSMPKTKKTEVTESTRPLTGSVLDRPGKKSLRQTILDSITSRSRG</sequence>
<gene>
    <name evidence="2" type="ORF">ASPGLDRAFT_1097499</name>
</gene>
<dbReference type="GeneID" id="34455824"/>
<dbReference type="RefSeq" id="XP_022395550.1">
    <property type="nucleotide sequence ID" value="XM_022539563.1"/>
</dbReference>
<feature type="region of interest" description="Disordered" evidence="1">
    <location>
        <begin position="1"/>
        <end position="68"/>
    </location>
</feature>
<dbReference type="EMBL" id="KV878926">
    <property type="protein sequence ID" value="OJJ78852.1"/>
    <property type="molecule type" value="Genomic_DNA"/>
</dbReference>
<keyword evidence="3" id="KW-1185">Reference proteome</keyword>
<evidence type="ECO:0000256" key="1">
    <source>
        <dbReference type="SAM" id="MobiDB-lite"/>
    </source>
</evidence>